<name>A0AAE8FYE6_STRSA</name>
<organism evidence="1 2">
    <name type="scientific">Streptococcus sanguinis</name>
    <dbReference type="NCBI Taxonomy" id="1305"/>
    <lineage>
        <taxon>Bacteria</taxon>
        <taxon>Bacillati</taxon>
        <taxon>Bacillota</taxon>
        <taxon>Bacilli</taxon>
        <taxon>Lactobacillales</taxon>
        <taxon>Streptococcaceae</taxon>
        <taxon>Streptococcus</taxon>
    </lineage>
</organism>
<dbReference type="AlphaFoldDB" id="A0AAE8FYE6"/>
<gene>
    <name evidence="1" type="ORF">D8888_05825</name>
</gene>
<comment type="caution">
    <text evidence="1">The sequence shown here is derived from an EMBL/GenBank/DDBJ whole genome shotgun (WGS) entry which is preliminary data.</text>
</comment>
<accession>A0AAE8FYE6</accession>
<evidence type="ECO:0000313" key="1">
    <source>
        <dbReference type="EMBL" id="RSI08518.1"/>
    </source>
</evidence>
<protein>
    <submittedName>
        <fullName evidence="1">Uncharacterized protein</fullName>
    </submittedName>
</protein>
<reference evidence="1 2" key="1">
    <citation type="submission" date="2018-11" db="EMBL/GenBank/DDBJ databases">
        <title>Species Designations Belie Phenotypic and Genotypic Heterogeneity in Oral Streptococci.</title>
        <authorList>
            <person name="Velsko I."/>
        </authorList>
    </citation>
    <scope>NUCLEOTIDE SEQUENCE [LARGE SCALE GENOMIC DNA]</scope>
    <source>
        <strain evidence="1 2">KLC04</strain>
    </source>
</reference>
<dbReference type="EMBL" id="RJMK01000002">
    <property type="protein sequence ID" value="RSI08518.1"/>
    <property type="molecule type" value="Genomic_DNA"/>
</dbReference>
<dbReference type="Proteomes" id="UP000272846">
    <property type="component" value="Unassembled WGS sequence"/>
</dbReference>
<sequence length="37" mass="4425">MNKAEFKKIVSETLKSQDFAYENKWKKKCTEGKILFL</sequence>
<evidence type="ECO:0000313" key="2">
    <source>
        <dbReference type="Proteomes" id="UP000272846"/>
    </source>
</evidence>
<proteinExistence type="predicted"/>